<dbReference type="GO" id="GO:0005634">
    <property type="term" value="C:nucleus"/>
    <property type="evidence" value="ECO:0007669"/>
    <property type="project" value="UniProtKB-SubCell"/>
</dbReference>
<dbReference type="InterPro" id="IPR004589">
    <property type="entry name" value="DNA_helicase_ATP-dep_RecQ"/>
</dbReference>
<keyword evidence="7" id="KW-0539">Nucleus</keyword>
<keyword evidence="3 7" id="KW-0378">Hydrolase</keyword>
<dbReference type="GO" id="GO:0003676">
    <property type="term" value="F:nucleic acid binding"/>
    <property type="evidence" value="ECO:0007669"/>
    <property type="project" value="InterPro"/>
</dbReference>
<dbReference type="PANTHER" id="PTHR13710:SF120">
    <property type="entry name" value="BIFUNCTIONAL 3'-5' EXONUCLEASE_ATP-DEPENDENT HELICASE WRN"/>
    <property type="match status" value="1"/>
</dbReference>
<evidence type="ECO:0000256" key="4">
    <source>
        <dbReference type="ARBA" id="ARBA00022806"/>
    </source>
</evidence>
<comment type="caution">
    <text evidence="11">The sequence shown here is derived from an EMBL/GenBank/DDBJ whole genome shotgun (WGS) entry which is preliminary data.</text>
</comment>
<evidence type="ECO:0000259" key="10">
    <source>
        <dbReference type="PROSITE" id="PS51194"/>
    </source>
</evidence>
<dbReference type="GO" id="GO:0005737">
    <property type="term" value="C:cytoplasm"/>
    <property type="evidence" value="ECO:0007669"/>
    <property type="project" value="TreeGrafter"/>
</dbReference>
<dbReference type="OrthoDB" id="2507344at2759"/>
<dbReference type="NCBIfam" id="TIGR00614">
    <property type="entry name" value="recQ_fam"/>
    <property type="match status" value="1"/>
</dbReference>
<feature type="domain" description="Helicase ATP-binding" evidence="9">
    <location>
        <begin position="26"/>
        <end position="194"/>
    </location>
</feature>
<sequence>MDQARSVLKNVFGYPEFKLSQAQVVERLVVDNSNCLVLYPTGGGKSLCYQIPGICLPGLTLVISPLIALMKDQVDVLRAKGVKASNLDSTLSIDEGRAVKESIVNGSLKILYAAPERLNNEGFIQLMRNVTISLLAVDESHCISQWGASFRPDYLKIARFAEEFSVERCLCLTATATPEIAEDICKSFKIDPEHGVFRTPMYRPNLSFLVKTATSLDDKISQVVPILKSRTGPAIVYVTLQQQAQDTAMLLKKHGLDAKVYHAGIPSDERQAIQNHFMASDQGIVVATIAFGMGIDKNNIRQVIHLYMPKTLEGYSQEVGRAGRDGLKSSCVLFLCADDIPVLEGFCRGDTCSQTSVELWLGEVLLKAPEHDGALAFNHYEQGRLYDIRTNTLGLLYAELELQLELIRAVTPFYTIYYFTPCSPEANRAINDDSSPSAVAVRRAMRHKGSGYEIDVVASASEAFPRDQLAHQITRWEIEGLVDVKASQVRHRYQILKPLPNSMAEITAIAEGMYQGMLKREADAVARLHRVLEFATVDDCLAQTLAAYFGDATAVPEGMCGSCTFCLTGAGTTFDPKFNTAVDEAKENILVFGSMVETDFNVLLELFTKACEDGGGQKAESPPPSDTRKSAAKRTYSQASGSTAASRGRGSRGVYAKRGRYS</sequence>
<dbReference type="SMART" id="SM00490">
    <property type="entry name" value="HELICc"/>
    <property type="match status" value="1"/>
</dbReference>
<dbReference type="PANTHER" id="PTHR13710">
    <property type="entry name" value="DNA HELICASE RECQ FAMILY MEMBER"/>
    <property type="match status" value="1"/>
</dbReference>
<keyword evidence="2 7" id="KW-0547">Nucleotide-binding</keyword>
<gene>
    <name evidence="11" type="ORF">BS47DRAFT_1002285</name>
</gene>
<evidence type="ECO:0000256" key="3">
    <source>
        <dbReference type="ARBA" id="ARBA00022801"/>
    </source>
</evidence>
<dbReference type="Gene3D" id="1.10.10.10">
    <property type="entry name" value="Winged helix-like DNA-binding domain superfamily/Winged helix DNA-binding domain"/>
    <property type="match status" value="1"/>
</dbReference>
<comment type="catalytic activity">
    <reaction evidence="6 7">
        <text>Couples ATP hydrolysis with the unwinding of duplex DNA by translocating in the 3'-5' direction.</text>
        <dbReference type="EC" id="5.6.2.4"/>
    </reaction>
</comment>
<evidence type="ECO:0000313" key="12">
    <source>
        <dbReference type="Proteomes" id="UP000886523"/>
    </source>
</evidence>
<comment type="catalytic activity">
    <reaction evidence="7">
        <text>ATP + H2O = ADP + phosphate + H(+)</text>
        <dbReference type="Rhea" id="RHEA:13065"/>
        <dbReference type="ChEBI" id="CHEBI:15377"/>
        <dbReference type="ChEBI" id="CHEBI:15378"/>
        <dbReference type="ChEBI" id="CHEBI:30616"/>
        <dbReference type="ChEBI" id="CHEBI:43474"/>
        <dbReference type="ChEBI" id="CHEBI:456216"/>
    </reaction>
</comment>
<evidence type="ECO:0000313" key="11">
    <source>
        <dbReference type="EMBL" id="KAF9519866.1"/>
    </source>
</evidence>
<keyword evidence="5 7" id="KW-0067">ATP-binding</keyword>
<dbReference type="GO" id="GO:0043138">
    <property type="term" value="F:3'-5' DNA helicase activity"/>
    <property type="evidence" value="ECO:0007669"/>
    <property type="project" value="UniProtKB-EC"/>
</dbReference>
<protein>
    <recommendedName>
        <fullName evidence="7">ATP-dependent DNA helicase</fullName>
        <ecNumber evidence="7">5.6.2.4</ecNumber>
    </recommendedName>
</protein>
<evidence type="ECO:0000256" key="7">
    <source>
        <dbReference type="RuleBase" id="RU364117"/>
    </source>
</evidence>
<dbReference type="InterPro" id="IPR001650">
    <property type="entry name" value="Helicase_C-like"/>
</dbReference>
<evidence type="ECO:0000256" key="5">
    <source>
        <dbReference type="ARBA" id="ARBA00022840"/>
    </source>
</evidence>
<keyword evidence="4 7" id="KW-0347">Helicase</keyword>
<evidence type="ECO:0000256" key="1">
    <source>
        <dbReference type="ARBA" id="ARBA00005446"/>
    </source>
</evidence>
<dbReference type="GO" id="GO:0005524">
    <property type="term" value="F:ATP binding"/>
    <property type="evidence" value="ECO:0007669"/>
    <property type="project" value="UniProtKB-KW"/>
</dbReference>
<dbReference type="SUPFAM" id="SSF52540">
    <property type="entry name" value="P-loop containing nucleoside triphosphate hydrolases"/>
    <property type="match status" value="1"/>
</dbReference>
<dbReference type="AlphaFoldDB" id="A0A9P6B936"/>
<reference evidence="11" key="1">
    <citation type="journal article" date="2020" name="Nat. Commun.">
        <title>Large-scale genome sequencing of mycorrhizal fungi provides insights into the early evolution of symbiotic traits.</title>
        <authorList>
            <person name="Miyauchi S."/>
            <person name="Kiss E."/>
            <person name="Kuo A."/>
            <person name="Drula E."/>
            <person name="Kohler A."/>
            <person name="Sanchez-Garcia M."/>
            <person name="Morin E."/>
            <person name="Andreopoulos B."/>
            <person name="Barry K.W."/>
            <person name="Bonito G."/>
            <person name="Buee M."/>
            <person name="Carver A."/>
            <person name="Chen C."/>
            <person name="Cichocki N."/>
            <person name="Clum A."/>
            <person name="Culley D."/>
            <person name="Crous P.W."/>
            <person name="Fauchery L."/>
            <person name="Girlanda M."/>
            <person name="Hayes R.D."/>
            <person name="Keri Z."/>
            <person name="LaButti K."/>
            <person name="Lipzen A."/>
            <person name="Lombard V."/>
            <person name="Magnuson J."/>
            <person name="Maillard F."/>
            <person name="Murat C."/>
            <person name="Nolan M."/>
            <person name="Ohm R.A."/>
            <person name="Pangilinan J."/>
            <person name="Pereira M.F."/>
            <person name="Perotto S."/>
            <person name="Peter M."/>
            <person name="Pfister S."/>
            <person name="Riley R."/>
            <person name="Sitrit Y."/>
            <person name="Stielow J.B."/>
            <person name="Szollosi G."/>
            <person name="Zifcakova L."/>
            <person name="Stursova M."/>
            <person name="Spatafora J.W."/>
            <person name="Tedersoo L."/>
            <person name="Vaario L.M."/>
            <person name="Yamada A."/>
            <person name="Yan M."/>
            <person name="Wang P."/>
            <person name="Xu J."/>
            <person name="Bruns T."/>
            <person name="Baldrian P."/>
            <person name="Vilgalys R."/>
            <person name="Dunand C."/>
            <person name="Henrissat B."/>
            <person name="Grigoriev I.V."/>
            <person name="Hibbett D."/>
            <person name="Nagy L.G."/>
            <person name="Martin F.M."/>
        </authorList>
    </citation>
    <scope>NUCLEOTIDE SEQUENCE</scope>
    <source>
        <strain evidence="11">UP504</strain>
    </source>
</reference>
<dbReference type="InterPro" id="IPR027417">
    <property type="entry name" value="P-loop_NTPase"/>
</dbReference>
<feature type="compositionally biased region" description="Low complexity" evidence="8">
    <location>
        <begin position="639"/>
        <end position="648"/>
    </location>
</feature>
<name>A0A9P6B936_9AGAM</name>
<dbReference type="InterPro" id="IPR011545">
    <property type="entry name" value="DEAD/DEAH_box_helicase_dom"/>
</dbReference>
<comment type="similarity">
    <text evidence="1 7">Belongs to the helicase family. RecQ subfamily.</text>
</comment>
<dbReference type="Pfam" id="PF00271">
    <property type="entry name" value="Helicase_C"/>
    <property type="match status" value="1"/>
</dbReference>
<comment type="subcellular location">
    <subcellularLocation>
        <location evidence="7">Nucleus</location>
    </subcellularLocation>
</comment>
<dbReference type="CDD" id="cd17920">
    <property type="entry name" value="DEXHc_RecQ"/>
    <property type="match status" value="1"/>
</dbReference>
<dbReference type="GO" id="GO:0000724">
    <property type="term" value="P:double-strand break repair via homologous recombination"/>
    <property type="evidence" value="ECO:0007669"/>
    <property type="project" value="TreeGrafter"/>
</dbReference>
<dbReference type="GO" id="GO:0009378">
    <property type="term" value="F:four-way junction helicase activity"/>
    <property type="evidence" value="ECO:0007669"/>
    <property type="project" value="TreeGrafter"/>
</dbReference>
<dbReference type="GO" id="GO:0016787">
    <property type="term" value="F:hydrolase activity"/>
    <property type="evidence" value="ECO:0007669"/>
    <property type="project" value="UniProtKB-KW"/>
</dbReference>
<dbReference type="EMBL" id="MU128915">
    <property type="protein sequence ID" value="KAF9519866.1"/>
    <property type="molecule type" value="Genomic_DNA"/>
</dbReference>
<dbReference type="EC" id="5.6.2.4" evidence="7"/>
<dbReference type="InterPro" id="IPR032284">
    <property type="entry name" value="RecQ_Zn-bd"/>
</dbReference>
<proteinExistence type="inferred from homology"/>
<dbReference type="GO" id="GO:0005694">
    <property type="term" value="C:chromosome"/>
    <property type="evidence" value="ECO:0007669"/>
    <property type="project" value="TreeGrafter"/>
</dbReference>
<dbReference type="Gene3D" id="3.40.50.300">
    <property type="entry name" value="P-loop containing nucleotide triphosphate hydrolases"/>
    <property type="match status" value="2"/>
</dbReference>
<dbReference type="InterPro" id="IPR014001">
    <property type="entry name" value="Helicase_ATP-bd"/>
</dbReference>
<dbReference type="Pfam" id="PF16124">
    <property type="entry name" value="RecQ_Zn_bind"/>
    <property type="match status" value="1"/>
</dbReference>
<dbReference type="Pfam" id="PF00270">
    <property type="entry name" value="DEAD"/>
    <property type="match status" value="1"/>
</dbReference>
<dbReference type="SMART" id="SM00487">
    <property type="entry name" value="DEXDc"/>
    <property type="match status" value="1"/>
</dbReference>
<feature type="region of interest" description="Disordered" evidence="8">
    <location>
        <begin position="613"/>
        <end position="662"/>
    </location>
</feature>
<evidence type="ECO:0000256" key="6">
    <source>
        <dbReference type="ARBA" id="ARBA00034617"/>
    </source>
</evidence>
<dbReference type="InterPro" id="IPR036388">
    <property type="entry name" value="WH-like_DNA-bd_sf"/>
</dbReference>
<accession>A0A9P6B936</accession>
<organism evidence="11 12">
    <name type="scientific">Hydnum rufescens UP504</name>
    <dbReference type="NCBI Taxonomy" id="1448309"/>
    <lineage>
        <taxon>Eukaryota</taxon>
        <taxon>Fungi</taxon>
        <taxon>Dikarya</taxon>
        <taxon>Basidiomycota</taxon>
        <taxon>Agaricomycotina</taxon>
        <taxon>Agaricomycetes</taxon>
        <taxon>Cantharellales</taxon>
        <taxon>Hydnaceae</taxon>
        <taxon>Hydnum</taxon>
    </lineage>
</organism>
<feature type="domain" description="Helicase C-terminal" evidence="10">
    <location>
        <begin position="219"/>
        <end position="365"/>
    </location>
</feature>
<evidence type="ECO:0000256" key="8">
    <source>
        <dbReference type="SAM" id="MobiDB-lite"/>
    </source>
</evidence>
<evidence type="ECO:0000256" key="2">
    <source>
        <dbReference type="ARBA" id="ARBA00022741"/>
    </source>
</evidence>
<dbReference type="PROSITE" id="PS51194">
    <property type="entry name" value="HELICASE_CTER"/>
    <property type="match status" value="1"/>
</dbReference>
<keyword evidence="12" id="KW-1185">Reference proteome</keyword>
<dbReference type="PROSITE" id="PS51192">
    <property type="entry name" value="HELICASE_ATP_BIND_1"/>
    <property type="match status" value="1"/>
</dbReference>
<dbReference type="FunFam" id="3.40.50.300:FF:001389">
    <property type="entry name" value="ATP-dependent DNA helicase RecQ"/>
    <property type="match status" value="1"/>
</dbReference>
<dbReference type="Proteomes" id="UP000886523">
    <property type="component" value="Unassembled WGS sequence"/>
</dbReference>
<evidence type="ECO:0000259" key="9">
    <source>
        <dbReference type="PROSITE" id="PS51192"/>
    </source>
</evidence>